<feature type="transmembrane region" description="Helical" evidence="6">
    <location>
        <begin position="287"/>
        <end position="310"/>
    </location>
</feature>
<keyword evidence="2 6" id="KW-0812">Transmembrane</keyword>
<dbReference type="GO" id="GO:0016020">
    <property type="term" value="C:membrane"/>
    <property type="evidence" value="ECO:0007669"/>
    <property type="project" value="UniProtKB-SubCell"/>
</dbReference>
<dbReference type="PANTHER" id="PTHR16201:SF11">
    <property type="entry name" value="PQ-LOOP REPEAT-CONTAINING PROTEIN"/>
    <property type="match status" value="1"/>
</dbReference>
<evidence type="ECO:0000256" key="4">
    <source>
        <dbReference type="ARBA" id="ARBA00023136"/>
    </source>
</evidence>
<evidence type="ECO:0000256" key="6">
    <source>
        <dbReference type="SAM" id="Phobius"/>
    </source>
</evidence>
<evidence type="ECO:0000256" key="2">
    <source>
        <dbReference type="ARBA" id="ARBA00022692"/>
    </source>
</evidence>
<dbReference type="Proteomes" id="UP000623467">
    <property type="component" value="Unassembled WGS sequence"/>
</dbReference>
<feature type="transmembrane region" description="Helical" evidence="6">
    <location>
        <begin position="42"/>
        <end position="60"/>
    </location>
</feature>
<feature type="transmembrane region" description="Helical" evidence="6">
    <location>
        <begin position="75"/>
        <end position="95"/>
    </location>
</feature>
<dbReference type="InterPro" id="IPR051415">
    <property type="entry name" value="LAAT-1"/>
</dbReference>
<proteinExistence type="predicted"/>
<comment type="caution">
    <text evidence="7">The sequence shown here is derived from an EMBL/GenBank/DDBJ whole genome shotgun (WGS) entry which is preliminary data.</text>
</comment>
<keyword evidence="8" id="KW-1185">Reference proteome</keyword>
<sequence>MTLHIYPFFVFGSPSDPKCHLGHSSSTIRVVTRLQTLQHHDWRTAALTLCLCIGLILSYLPQHFRIIRQNTSEGLSPWFLLLGSTSSAAGFLNLVTVQHTQIRCCSVLSIAQCIEGTAGIVQVGLQWGMFSFIFVLYMLYFPAHLKFETTELRVGRNGKPRTRSKLWNLSIILANITAAHFIISALFTLFVVLSSPSPTNPPSSPSPYPDPSFPDPDSPQLPVSLARWALFLGVSSAILAAIQYLPQISYTWRARLVGALSVPMMCIQSPGAVAMVLSIALRPGTNWTSWITYAVAGLMQFTLLSICLAWKLRQHRLHIDDFGAPIHPESLPPPSSGFAPIPYRDDEEAQEQPAVEADEEQGVPGLVLDSDDDVGAVSKALESALGEAVAADVREGAAETPLLPPEISQAQTRTADAGAGAGKGQGKGKARAGWW</sequence>
<dbReference type="OrthoDB" id="19344at2759"/>
<organism evidence="7 8">
    <name type="scientific">Mycena sanguinolenta</name>
    <dbReference type="NCBI Taxonomy" id="230812"/>
    <lineage>
        <taxon>Eukaryota</taxon>
        <taxon>Fungi</taxon>
        <taxon>Dikarya</taxon>
        <taxon>Basidiomycota</taxon>
        <taxon>Agaricomycotina</taxon>
        <taxon>Agaricomycetes</taxon>
        <taxon>Agaricomycetidae</taxon>
        <taxon>Agaricales</taxon>
        <taxon>Marasmiineae</taxon>
        <taxon>Mycenaceae</taxon>
        <taxon>Mycena</taxon>
    </lineage>
</organism>
<feature type="transmembrane region" description="Helical" evidence="6">
    <location>
        <begin position="127"/>
        <end position="145"/>
    </location>
</feature>
<dbReference type="InterPro" id="IPR006603">
    <property type="entry name" value="PQ-loop_rpt"/>
</dbReference>
<feature type="region of interest" description="Disordered" evidence="5">
    <location>
        <begin position="399"/>
        <end position="435"/>
    </location>
</feature>
<name>A0A8H6YMU4_9AGAR</name>
<evidence type="ECO:0000313" key="7">
    <source>
        <dbReference type="EMBL" id="KAF7361131.1"/>
    </source>
</evidence>
<dbReference type="AlphaFoldDB" id="A0A8H6YMU4"/>
<evidence type="ECO:0000256" key="5">
    <source>
        <dbReference type="SAM" id="MobiDB-lite"/>
    </source>
</evidence>
<evidence type="ECO:0000313" key="8">
    <source>
        <dbReference type="Proteomes" id="UP000623467"/>
    </source>
</evidence>
<protein>
    <recommendedName>
        <fullName evidence="9">PQ loop repeat protein</fullName>
    </recommendedName>
</protein>
<dbReference type="SMART" id="SM00679">
    <property type="entry name" value="CTNS"/>
    <property type="match status" value="2"/>
</dbReference>
<keyword evidence="4 6" id="KW-0472">Membrane</keyword>
<dbReference type="EMBL" id="JACAZH010000008">
    <property type="protein sequence ID" value="KAF7361131.1"/>
    <property type="molecule type" value="Genomic_DNA"/>
</dbReference>
<feature type="transmembrane region" description="Helical" evidence="6">
    <location>
        <begin position="257"/>
        <end position="281"/>
    </location>
</feature>
<gene>
    <name evidence="7" type="ORF">MSAN_01144900</name>
</gene>
<reference evidence="7" key="1">
    <citation type="submission" date="2020-05" db="EMBL/GenBank/DDBJ databases">
        <title>Mycena genomes resolve the evolution of fungal bioluminescence.</title>
        <authorList>
            <person name="Tsai I.J."/>
        </authorList>
    </citation>
    <scope>NUCLEOTIDE SEQUENCE</scope>
    <source>
        <strain evidence="7">160909Yilan</strain>
    </source>
</reference>
<feature type="transmembrane region" description="Helical" evidence="6">
    <location>
        <begin position="225"/>
        <end position="245"/>
    </location>
</feature>
<evidence type="ECO:0000256" key="1">
    <source>
        <dbReference type="ARBA" id="ARBA00004141"/>
    </source>
</evidence>
<dbReference type="Pfam" id="PF04193">
    <property type="entry name" value="PQ-loop"/>
    <property type="match status" value="2"/>
</dbReference>
<accession>A0A8H6YMU4</accession>
<feature type="compositionally biased region" description="Acidic residues" evidence="5">
    <location>
        <begin position="345"/>
        <end position="361"/>
    </location>
</feature>
<evidence type="ECO:0008006" key="9">
    <source>
        <dbReference type="Google" id="ProtNLM"/>
    </source>
</evidence>
<dbReference type="PANTHER" id="PTHR16201">
    <property type="entry name" value="SEVEN TRANSMEMBRANE PROTEIN 1-RELATED"/>
    <property type="match status" value="1"/>
</dbReference>
<comment type="subcellular location">
    <subcellularLocation>
        <location evidence="1">Membrane</location>
        <topology evidence="1">Multi-pass membrane protein</topology>
    </subcellularLocation>
</comment>
<feature type="region of interest" description="Disordered" evidence="5">
    <location>
        <begin position="329"/>
        <end position="370"/>
    </location>
</feature>
<keyword evidence="3 6" id="KW-1133">Transmembrane helix</keyword>
<feature type="compositionally biased region" description="Low complexity" evidence="5">
    <location>
        <begin position="409"/>
        <end position="418"/>
    </location>
</feature>
<feature type="transmembrane region" description="Helical" evidence="6">
    <location>
        <begin position="166"/>
        <end position="193"/>
    </location>
</feature>
<dbReference type="Gene3D" id="1.20.1280.290">
    <property type="match status" value="1"/>
</dbReference>
<feature type="compositionally biased region" description="Basic residues" evidence="5">
    <location>
        <begin position="426"/>
        <end position="435"/>
    </location>
</feature>
<evidence type="ECO:0000256" key="3">
    <source>
        <dbReference type="ARBA" id="ARBA00022989"/>
    </source>
</evidence>